<dbReference type="InterPro" id="IPR013249">
    <property type="entry name" value="RNA_pol_sigma70_r4_t2"/>
</dbReference>
<dbReference type="Gene3D" id="1.10.10.10">
    <property type="entry name" value="Winged helix-like DNA-binding domain superfamily/Winged helix DNA-binding domain"/>
    <property type="match status" value="1"/>
</dbReference>
<dbReference type="Pfam" id="PF08281">
    <property type="entry name" value="Sigma70_r4_2"/>
    <property type="match status" value="1"/>
</dbReference>
<evidence type="ECO:0000256" key="4">
    <source>
        <dbReference type="ARBA" id="ARBA00023163"/>
    </source>
</evidence>
<reference evidence="8" key="1">
    <citation type="submission" date="2016-11" db="EMBL/GenBank/DDBJ databases">
        <authorList>
            <person name="Varghese N."/>
            <person name="Submissions S."/>
        </authorList>
    </citation>
    <scope>NUCLEOTIDE SEQUENCE [LARGE SCALE GENOMIC DNA]</scope>
    <source>
        <strain evidence="8">DSM 14826</strain>
    </source>
</reference>
<evidence type="ECO:0000313" key="8">
    <source>
        <dbReference type="Proteomes" id="UP000243547"/>
    </source>
</evidence>
<evidence type="ECO:0000256" key="3">
    <source>
        <dbReference type="ARBA" id="ARBA00023082"/>
    </source>
</evidence>
<dbReference type="PANTHER" id="PTHR43133">
    <property type="entry name" value="RNA POLYMERASE ECF-TYPE SIGMA FACTO"/>
    <property type="match status" value="1"/>
</dbReference>
<name>A0A1M6MJR3_9FIRM</name>
<dbReference type="InterPro" id="IPR036388">
    <property type="entry name" value="WH-like_DNA-bd_sf"/>
</dbReference>
<dbReference type="InterPro" id="IPR007627">
    <property type="entry name" value="RNA_pol_sigma70_r2"/>
</dbReference>
<dbReference type="InterPro" id="IPR014284">
    <property type="entry name" value="RNA_pol_sigma-70_dom"/>
</dbReference>
<dbReference type="Gene3D" id="1.10.1740.10">
    <property type="match status" value="1"/>
</dbReference>
<dbReference type="PANTHER" id="PTHR43133:SF60">
    <property type="entry name" value="RNA POLYMERASE SIGMA FACTOR SIGV"/>
    <property type="match status" value="1"/>
</dbReference>
<dbReference type="InterPro" id="IPR013325">
    <property type="entry name" value="RNA_pol_sigma_r2"/>
</dbReference>
<keyword evidence="8" id="KW-1185">Reference proteome</keyword>
<keyword evidence="4" id="KW-0804">Transcription</keyword>
<comment type="similarity">
    <text evidence="1">Belongs to the sigma-70 factor family. ECF subfamily.</text>
</comment>
<dbReference type="RefSeq" id="WP_159429583.1">
    <property type="nucleotide sequence ID" value="NZ_FRAI01000007.1"/>
</dbReference>
<organism evidence="7 8">
    <name type="scientific">Anaerobranca californiensis DSM 14826</name>
    <dbReference type="NCBI Taxonomy" id="1120989"/>
    <lineage>
        <taxon>Bacteria</taxon>
        <taxon>Bacillati</taxon>
        <taxon>Bacillota</taxon>
        <taxon>Clostridia</taxon>
        <taxon>Eubacteriales</taxon>
        <taxon>Proteinivoracaceae</taxon>
        <taxon>Anaerobranca</taxon>
    </lineage>
</organism>
<dbReference type="InterPro" id="IPR039425">
    <property type="entry name" value="RNA_pol_sigma-70-like"/>
</dbReference>
<dbReference type="Proteomes" id="UP000243547">
    <property type="component" value="Unassembled WGS sequence"/>
</dbReference>
<dbReference type="InterPro" id="IPR013324">
    <property type="entry name" value="RNA_pol_sigma_r3/r4-like"/>
</dbReference>
<accession>A0A1M6MJR3</accession>
<keyword evidence="2" id="KW-0805">Transcription regulation</keyword>
<dbReference type="Pfam" id="PF04542">
    <property type="entry name" value="Sigma70_r2"/>
    <property type="match status" value="1"/>
</dbReference>
<proteinExistence type="inferred from homology"/>
<dbReference type="AlphaFoldDB" id="A0A1M6MJR3"/>
<evidence type="ECO:0000256" key="1">
    <source>
        <dbReference type="ARBA" id="ARBA00010641"/>
    </source>
</evidence>
<protein>
    <submittedName>
        <fullName evidence="7">RNA polymerase sigma-70 factor, ECF subfamily</fullName>
    </submittedName>
</protein>
<dbReference type="EMBL" id="FRAI01000007">
    <property type="protein sequence ID" value="SHJ83634.1"/>
    <property type="molecule type" value="Genomic_DNA"/>
</dbReference>
<dbReference type="NCBIfam" id="TIGR02937">
    <property type="entry name" value="sigma70-ECF"/>
    <property type="match status" value="1"/>
</dbReference>
<sequence length="188" mass="22276">MGEEILLERFKRGDETAFIIIYEKYFQDVYNFVSYSVTFEVSEDLTQEIFIKLYKSMTKFKGNCSLKTWIFNIARRTIYDWYRTKKSFLNIDDFSNTLINNKNPEDIVEDNEELRNLIDALKALKKEQRLVILLRKYHGFSIKETSEIMGYSEGKVKTILHRGIKNLREILETKELKGGGKGNWKKNT</sequence>
<evidence type="ECO:0000259" key="5">
    <source>
        <dbReference type="Pfam" id="PF04542"/>
    </source>
</evidence>
<feature type="domain" description="RNA polymerase sigma factor 70 region 4 type 2" evidence="6">
    <location>
        <begin position="115"/>
        <end position="167"/>
    </location>
</feature>
<dbReference type="STRING" id="1120989.SAMN02745227_00805"/>
<dbReference type="SUPFAM" id="SSF88659">
    <property type="entry name" value="Sigma3 and sigma4 domains of RNA polymerase sigma factors"/>
    <property type="match status" value="1"/>
</dbReference>
<dbReference type="CDD" id="cd06171">
    <property type="entry name" value="Sigma70_r4"/>
    <property type="match status" value="1"/>
</dbReference>
<dbReference type="GO" id="GO:0003677">
    <property type="term" value="F:DNA binding"/>
    <property type="evidence" value="ECO:0007669"/>
    <property type="project" value="InterPro"/>
</dbReference>
<dbReference type="GO" id="GO:0006352">
    <property type="term" value="P:DNA-templated transcription initiation"/>
    <property type="evidence" value="ECO:0007669"/>
    <property type="project" value="InterPro"/>
</dbReference>
<dbReference type="GO" id="GO:0016987">
    <property type="term" value="F:sigma factor activity"/>
    <property type="evidence" value="ECO:0007669"/>
    <property type="project" value="UniProtKB-KW"/>
</dbReference>
<evidence type="ECO:0000259" key="6">
    <source>
        <dbReference type="Pfam" id="PF08281"/>
    </source>
</evidence>
<keyword evidence="3" id="KW-0731">Sigma factor</keyword>
<evidence type="ECO:0000256" key="2">
    <source>
        <dbReference type="ARBA" id="ARBA00023015"/>
    </source>
</evidence>
<evidence type="ECO:0000313" key="7">
    <source>
        <dbReference type="EMBL" id="SHJ83634.1"/>
    </source>
</evidence>
<feature type="domain" description="RNA polymerase sigma-70 region 2" evidence="5">
    <location>
        <begin position="22"/>
        <end position="86"/>
    </location>
</feature>
<gene>
    <name evidence="7" type="ORF">SAMN02745227_00805</name>
</gene>
<dbReference type="OrthoDB" id="9789355at2"/>
<dbReference type="SUPFAM" id="SSF88946">
    <property type="entry name" value="Sigma2 domain of RNA polymerase sigma factors"/>
    <property type="match status" value="1"/>
</dbReference>